<evidence type="ECO:0000259" key="3">
    <source>
        <dbReference type="Pfam" id="PF19406"/>
    </source>
</evidence>
<name>A0A7Y9C6K5_9FLAO</name>
<evidence type="ECO:0000259" key="2">
    <source>
        <dbReference type="Pfam" id="PF19081"/>
    </source>
</evidence>
<dbReference type="Proteomes" id="UP000535020">
    <property type="component" value="Unassembled WGS sequence"/>
</dbReference>
<dbReference type="Pfam" id="PF19406">
    <property type="entry name" value="PKD_5"/>
    <property type="match status" value="1"/>
</dbReference>
<feature type="chain" id="PRO_5031056735" evidence="1">
    <location>
        <begin position="22"/>
        <end position="1185"/>
    </location>
</feature>
<proteinExistence type="predicted"/>
<dbReference type="Pfam" id="PF19081">
    <property type="entry name" value="Ig_7"/>
    <property type="match status" value="1"/>
</dbReference>
<dbReference type="EMBL" id="JACBJI010000002">
    <property type="protein sequence ID" value="NYA70458.1"/>
    <property type="molecule type" value="Genomic_DNA"/>
</dbReference>
<feature type="domain" description="Ig-like" evidence="2">
    <location>
        <begin position="326"/>
        <end position="406"/>
    </location>
</feature>
<dbReference type="InterPro" id="IPR045828">
    <property type="entry name" value="PKD_Bacteroidetes"/>
</dbReference>
<organism evidence="4 5">
    <name type="scientific">Flavobacterium agri</name>
    <dbReference type="NCBI Taxonomy" id="2743471"/>
    <lineage>
        <taxon>Bacteria</taxon>
        <taxon>Pseudomonadati</taxon>
        <taxon>Bacteroidota</taxon>
        <taxon>Flavobacteriia</taxon>
        <taxon>Flavobacteriales</taxon>
        <taxon>Flavobacteriaceae</taxon>
        <taxon>Flavobacterium</taxon>
    </lineage>
</organism>
<reference evidence="4 5" key="1">
    <citation type="submission" date="2020-07" db="EMBL/GenBank/DDBJ databases">
        <authorList>
            <person name="Sun Q."/>
        </authorList>
    </citation>
    <scope>NUCLEOTIDE SEQUENCE [LARGE SCALE GENOMIC DNA]</scope>
    <source>
        <strain evidence="4 5">MAH-1</strain>
    </source>
</reference>
<dbReference type="Gene3D" id="2.60.40.2700">
    <property type="match status" value="1"/>
</dbReference>
<comment type="caution">
    <text evidence="4">The sequence shown here is derived from an EMBL/GenBank/DDBJ whole genome shotgun (WGS) entry which is preliminary data.</text>
</comment>
<dbReference type="NCBIfam" id="TIGR04131">
    <property type="entry name" value="Bac_Flav_CTERM"/>
    <property type="match status" value="1"/>
</dbReference>
<evidence type="ECO:0000256" key="1">
    <source>
        <dbReference type="SAM" id="SignalP"/>
    </source>
</evidence>
<sequence length="1185" mass="122186">MSRIRTKFAFFLLLISVSNYAQLGFCTGSKGEPIFTENFGNGSTYGPALPAGTTTYPFVTGAPNDGQYTLFYHSNLYSTWHYSLDHTPDATNGTNGKMLLMNANATTSGDFYKKTVSGLCINTTFEFSAWLMNVYNPNTNYCGAGQIPINVRFEIWNAAETVLLGSGNTGNIMGSPAPLWQQFALVFTTVNETSVVLKMKNNGLGGCGNDLAIDDISFSACADLTTVSSPSVAGSTYTTCNNPTSLELHASTAGGSPYFYQWQTSTDNINWTDIPTATNPTYTTPNLSSLTYFRVRAAQDQANLSNVFCSTLSNVFTIDVLASPNPATSNGNQTICSNEAIPALSVTPSAGSGVNWYDSSTGGILLQSNSISYTPTTAGTYYAEAYNLTTNCIASPRTAVTLAIVPLPSATISATASVCSGNTATVSFSGTPGAIVTYTVNGGANQTATLNGSGLANITTPVLTSDSTYTLVSCASPSLSTCSNGINQSITIVVNDSPTASISGNTLVCNGTPATINFNGTPNAIVTYSVNAGGNQAVALNSSGNASVVIPSITTSTVFVLVDVAPASGTGCNQSLSQTLTISPVSLPTASISASPLAVCSGQNSTISFSGTPNAIITYKVDGGTNQTITLNASGSANITTSALTANTTYTLVSAASAALNTCTAVLNGSVTIAVNSLPTASISSNSPVCHGSSAVVTFTGTPNASVTYSVGGGANQSIVLNASGNASITIPSVTSAITYALVDVTSAAANACTKTLSQSINISSVSLPTASISANPSTVCSGQTSAVDFTGTPNAIVTYSVDGGTNQTITLNSSGLASITTNPLSTNVAYQLVGVAQAGTGCSQALSNSAVVSINPTPDVTYNGDLTYCEGESIQINLSSGIAGTTFDWTVAQSGTSGATSGNGNQIAQNVTLTSAASGTVTYTVTPFYNGCSGSPVNIVVTIHPLPVPTIIDGVICTTSSSPTNQFYTLDTNLNPAQHSFQWFFGGNPIPNAFGSTYNATQIGTYTVIATNAAGCASNPVDAVVSMMPQGESLVVEHSAAFSDNPTVAVTVIGGGGPFLYQLDDAGFQQSNAFHDVAEGTHTITVIDENCTHLTSTVTIINYPKYFTPNGDGFHDTWNIKGLEAVIYIFDRYGKLIKQISPDGLGWDGTYNGRPLPSTDYWFTIDYAENGKSKTFRAHFAMKR</sequence>
<gene>
    <name evidence="4" type="ORF">HZF10_05960</name>
</gene>
<feature type="domain" description="PKD-like" evidence="3">
    <location>
        <begin position="868"/>
        <end position="948"/>
    </location>
</feature>
<accession>A0A7Y9C6K5</accession>
<feature type="signal peptide" evidence="1">
    <location>
        <begin position="1"/>
        <end position="21"/>
    </location>
</feature>
<dbReference type="InterPro" id="IPR044023">
    <property type="entry name" value="Ig_7"/>
</dbReference>
<protein>
    <submittedName>
        <fullName evidence="4">T9SS type B sorting domain-containing protein</fullName>
    </submittedName>
</protein>
<dbReference type="RefSeq" id="WP_176005267.1">
    <property type="nucleotide sequence ID" value="NZ_JABWMI010000006.1"/>
</dbReference>
<dbReference type="Pfam" id="PF13585">
    <property type="entry name" value="CHU_C"/>
    <property type="match status" value="1"/>
</dbReference>
<evidence type="ECO:0000313" key="5">
    <source>
        <dbReference type="Proteomes" id="UP000535020"/>
    </source>
</evidence>
<dbReference type="AlphaFoldDB" id="A0A7Y9C6K5"/>
<evidence type="ECO:0000313" key="4">
    <source>
        <dbReference type="EMBL" id="NYA70458.1"/>
    </source>
</evidence>
<keyword evidence="1" id="KW-0732">Signal</keyword>
<keyword evidence="5" id="KW-1185">Reference proteome</keyword>
<dbReference type="InterPro" id="IPR026341">
    <property type="entry name" value="T9SS_type_B"/>
</dbReference>